<dbReference type="Gene3D" id="3.30.70.120">
    <property type="match status" value="1"/>
</dbReference>
<name>A0ABT6CNG7_9SPHN</name>
<gene>
    <name evidence="2" type="ORF">POM99_19795</name>
</gene>
<sequence length="114" mass="12302">MNQSIKLLRIYTDEGAYIGDRKVFEYAASLARERKLAGATVIDALIGFGHSAHLHRRHVLESDRAVVVEIVDEEGKLRSFVEALADVPGIGLMTLETVEVVGGKANGVISGQGQ</sequence>
<organism evidence="2 3">
    <name type="scientific">Novosphingobium cyanobacteriorum</name>
    <dbReference type="NCBI Taxonomy" id="3024215"/>
    <lineage>
        <taxon>Bacteria</taxon>
        <taxon>Pseudomonadati</taxon>
        <taxon>Pseudomonadota</taxon>
        <taxon>Alphaproteobacteria</taxon>
        <taxon>Sphingomonadales</taxon>
        <taxon>Sphingomonadaceae</taxon>
        <taxon>Novosphingobium</taxon>
    </lineage>
</organism>
<dbReference type="Proteomes" id="UP001222770">
    <property type="component" value="Unassembled WGS sequence"/>
</dbReference>
<dbReference type="InterPro" id="IPR011322">
    <property type="entry name" value="N-reg_PII-like_a/b"/>
</dbReference>
<dbReference type="PANTHER" id="PTHR35983">
    <property type="entry name" value="UPF0166 PROTEIN TM_0021"/>
    <property type="match status" value="1"/>
</dbReference>
<accession>A0ABT6CNG7</accession>
<dbReference type="Pfam" id="PF02641">
    <property type="entry name" value="DUF190"/>
    <property type="match status" value="1"/>
</dbReference>
<protein>
    <submittedName>
        <fullName evidence="2">DUF190 domain-containing protein</fullName>
    </submittedName>
</protein>
<dbReference type="InterPro" id="IPR003793">
    <property type="entry name" value="UPF0166"/>
</dbReference>
<dbReference type="EMBL" id="JAROCY010000028">
    <property type="protein sequence ID" value="MDF8335455.1"/>
    <property type="molecule type" value="Genomic_DNA"/>
</dbReference>
<comment type="caution">
    <text evidence="2">The sequence shown here is derived from an EMBL/GenBank/DDBJ whole genome shotgun (WGS) entry which is preliminary data.</text>
</comment>
<dbReference type="InterPro" id="IPR015867">
    <property type="entry name" value="N-reg_PII/ATP_PRibTrfase_C"/>
</dbReference>
<dbReference type="PANTHER" id="PTHR35983:SF1">
    <property type="entry name" value="UPF0166 PROTEIN TM_0021"/>
    <property type="match status" value="1"/>
</dbReference>
<dbReference type="SUPFAM" id="SSF54913">
    <property type="entry name" value="GlnB-like"/>
    <property type="match status" value="1"/>
</dbReference>
<comment type="similarity">
    <text evidence="1">Belongs to the UPF0166 family.</text>
</comment>
<reference evidence="2 3" key="1">
    <citation type="submission" date="2023-03" db="EMBL/GenBank/DDBJ databases">
        <title>Novosphingobium cyanobacteriorum sp. nov., isolated from a eutrophic reservoir during the Microcystis bloom period.</title>
        <authorList>
            <person name="Kang M."/>
            <person name="Le V."/>
            <person name="Ko S.-R."/>
            <person name="Lee S.-A."/>
            <person name="Ahn C.-Y."/>
        </authorList>
    </citation>
    <scope>NUCLEOTIDE SEQUENCE [LARGE SCALE GENOMIC DNA]</scope>
    <source>
        <strain evidence="2 3">HBC54</strain>
    </source>
</reference>
<evidence type="ECO:0000313" key="2">
    <source>
        <dbReference type="EMBL" id="MDF8335455.1"/>
    </source>
</evidence>
<proteinExistence type="inferred from homology"/>
<evidence type="ECO:0000256" key="1">
    <source>
        <dbReference type="ARBA" id="ARBA00010554"/>
    </source>
</evidence>
<dbReference type="RefSeq" id="WP_277280418.1">
    <property type="nucleotide sequence ID" value="NZ_JAROCY010000028.1"/>
</dbReference>
<keyword evidence="3" id="KW-1185">Reference proteome</keyword>
<evidence type="ECO:0000313" key="3">
    <source>
        <dbReference type="Proteomes" id="UP001222770"/>
    </source>
</evidence>